<dbReference type="Pfam" id="PF00155">
    <property type="entry name" value="Aminotran_1_2"/>
    <property type="match status" value="1"/>
</dbReference>
<dbReference type="PANTHER" id="PTHR45744">
    <property type="entry name" value="TYROSINE AMINOTRANSFERASE"/>
    <property type="match status" value="1"/>
</dbReference>
<dbReference type="PROSITE" id="PS00105">
    <property type="entry name" value="AA_TRANSFER_CLASS_1"/>
    <property type="match status" value="1"/>
</dbReference>
<keyword evidence="4" id="KW-0808">Transferase</keyword>
<dbReference type="Gene3D" id="3.90.1150.10">
    <property type="entry name" value="Aspartate Aminotransferase, domain 1"/>
    <property type="match status" value="1"/>
</dbReference>
<evidence type="ECO:0000256" key="2">
    <source>
        <dbReference type="ARBA" id="ARBA00022898"/>
    </source>
</evidence>
<dbReference type="GO" id="GO:0030170">
    <property type="term" value="F:pyridoxal phosphate binding"/>
    <property type="evidence" value="ECO:0007669"/>
    <property type="project" value="InterPro"/>
</dbReference>
<feature type="domain" description="Aminotransferase class I/classII large" evidence="3">
    <location>
        <begin position="2"/>
        <end position="157"/>
    </location>
</feature>
<keyword evidence="5" id="KW-1185">Reference proteome</keyword>
<dbReference type="Gene3D" id="3.40.640.10">
    <property type="entry name" value="Type I PLP-dependent aspartate aminotransferase-like (Major domain)"/>
    <property type="match status" value="1"/>
</dbReference>
<dbReference type="InterPro" id="IPR004838">
    <property type="entry name" value="NHTrfase_class1_PyrdxlP-BS"/>
</dbReference>
<dbReference type="GO" id="GO:0006572">
    <property type="term" value="P:L-tyrosine catabolic process"/>
    <property type="evidence" value="ECO:0007669"/>
    <property type="project" value="TreeGrafter"/>
</dbReference>
<organism evidence="4 5">
    <name type="scientific">Trypanosoma vivax (strain Y486)</name>
    <dbReference type="NCBI Taxonomy" id="1055687"/>
    <lineage>
        <taxon>Eukaryota</taxon>
        <taxon>Discoba</taxon>
        <taxon>Euglenozoa</taxon>
        <taxon>Kinetoplastea</taxon>
        <taxon>Metakinetoplastina</taxon>
        <taxon>Trypanosomatida</taxon>
        <taxon>Trypanosomatidae</taxon>
        <taxon>Trypanosoma</taxon>
        <taxon>Duttonella</taxon>
    </lineage>
</organism>
<dbReference type="EC" id="2.6.1.5" evidence="4"/>
<reference evidence="4 5" key="1">
    <citation type="journal article" date="2012" name="Proc. Natl. Acad. Sci. U.S.A.">
        <title>Antigenic diversity is generated by distinct evolutionary mechanisms in African trypanosome species.</title>
        <authorList>
            <person name="Jackson A.P."/>
            <person name="Berry A."/>
            <person name="Aslett M."/>
            <person name="Allison H.C."/>
            <person name="Burton P."/>
            <person name="Vavrova-Anderson J."/>
            <person name="Brown R."/>
            <person name="Browne H."/>
            <person name="Corton N."/>
            <person name="Hauser H."/>
            <person name="Gamble J."/>
            <person name="Gilderthorp R."/>
            <person name="Marcello L."/>
            <person name="McQuillan J."/>
            <person name="Otto T.D."/>
            <person name="Quail M.A."/>
            <person name="Sanders M.J."/>
            <person name="van Tonder A."/>
            <person name="Ginger M.L."/>
            <person name="Field M.C."/>
            <person name="Barry J.D."/>
            <person name="Hertz-Fowler C."/>
            <person name="Berriman M."/>
        </authorList>
    </citation>
    <scope>NUCLEOTIDE SEQUENCE</scope>
    <source>
        <strain evidence="4 5">Y486</strain>
    </source>
</reference>
<dbReference type="PANTHER" id="PTHR45744:SF2">
    <property type="entry name" value="TYROSINE AMINOTRANSFERASE"/>
    <property type="match status" value="1"/>
</dbReference>
<sequence>MGGTAKCMAIPGWRIGWSILVDRDNVASNWFDGMERIAQLYGGANSIVQRAHIEGLLNVPQDYLDKMNATLQEGAAAFHPLTEVGLSFNLPQASIFVLVKMDTARFADIRNDMEFFDKLLEEENVQVMPGSVFGIPGYFRVVTSLRKDTIKEAVERIKAFCLRHAA</sequence>
<dbReference type="InterPro" id="IPR004839">
    <property type="entry name" value="Aminotransferase_I/II_large"/>
</dbReference>
<evidence type="ECO:0000313" key="4">
    <source>
        <dbReference type="EMBL" id="CCD19021.1"/>
    </source>
</evidence>
<dbReference type="InterPro" id="IPR015422">
    <property type="entry name" value="PyrdxlP-dep_Trfase_small"/>
</dbReference>
<proteinExistence type="inferred from homology"/>
<dbReference type="Proteomes" id="UP000009027">
    <property type="component" value="Unassembled WGS sequence"/>
</dbReference>
<dbReference type="SUPFAM" id="SSF53383">
    <property type="entry name" value="PLP-dependent transferases"/>
    <property type="match status" value="1"/>
</dbReference>
<dbReference type="InterPro" id="IPR015421">
    <property type="entry name" value="PyrdxlP-dep_Trfase_major"/>
</dbReference>
<comment type="similarity">
    <text evidence="1">Belongs to the class-I pyridoxal-phosphate-dependent aminotransferase family.</text>
</comment>
<dbReference type="EMBL" id="CAEX01002406">
    <property type="protein sequence ID" value="CCD19021.1"/>
    <property type="molecule type" value="Genomic_DNA"/>
</dbReference>
<dbReference type="InterPro" id="IPR015424">
    <property type="entry name" value="PyrdxlP-dep_Trfase"/>
</dbReference>
<name>F9WNA5_TRYVY</name>
<protein>
    <submittedName>
        <fullName evidence="4">Tyrosine aminotransferase</fullName>
        <ecNumber evidence="4">2.6.1.5</ecNumber>
    </submittedName>
</protein>
<evidence type="ECO:0000313" key="5">
    <source>
        <dbReference type="Proteomes" id="UP000009027"/>
    </source>
</evidence>
<evidence type="ECO:0000259" key="3">
    <source>
        <dbReference type="Pfam" id="PF00155"/>
    </source>
</evidence>
<keyword evidence="4" id="KW-0032">Aminotransferase</keyword>
<dbReference type="VEuPathDB" id="TriTrypDB:TvY486_0017320"/>
<keyword evidence="2" id="KW-0663">Pyridoxal phosphate</keyword>
<evidence type="ECO:0000256" key="1">
    <source>
        <dbReference type="ARBA" id="ARBA00007441"/>
    </source>
</evidence>
<dbReference type="AlphaFoldDB" id="F9WNA5"/>
<gene>
    <name evidence="4" type="ORF">TvY486_0017320</name>
</gene>
<dbReference type="GO" id="GO:0004838">
    <property type="term" value="F:L-tyrosine-2-oxoglutarate transaminase activity"/>
    <property type="evidence" value="ECO:0007669"/>
    <property type="project" value="TreeGrafter"/>
</dbReference>
<accession>F9WNA5</accession>